<dbReference type="RefSeq" id="WP_305757045.1">
    <property type="nucleotide sequence ID" value="NZ_JAPCKK010000034.1"/>
</dbReference>
<evidence type="ECO:0000313" key="2">
    <source>
        <dbReference type="Proteomes" id="UP001241848"/>
    </source>
</evidence>
<proteinExistence type="predicted"/>
<organism evidence="1 2">
    <name type="scientific">Paenibacillus zeirhizosphaerae</name>
    <dbReference type="NCBI Taxonomy" id="2987519"/>
    <lineage>
        <taxon>Bacteria</taxon>
        <taxon>Bacillati</taxon>
        <taxon>Bacillota</taxon>
        <taxon>Bacilli</taxon>
        <taxon>Bacillales</taxon>
        <taxon>Paenibacillaceae</taxon>
        <taxon>Paenibacillus</taxon>
    </lineage>
</organism>
<evidence type="ECO:0000313" key="1">
    <source>
        <dbReference type="EMBL" id="MDP4099431.1"/>
    </source>
</evidence>
<reference evidence="1 2" key="1">
    <citation type="submission" date="2022-10" db="EMBL/GenBank/DDBJ databases">
        <title>Paenibacillus description and whole genome data of maize root bacterial community.</title>
        <authorList>
            <person name="Marton D."/>
            <person name="Farkas M."/>
            <person name="Cserhati M."/>
        </authorList>
    </citation>
    <scope>NUCLEOTIDE SEQUENCE [LARGE SCALE GENOMIC DNA]</scope>
    <source>
        <strain evidence="1 2">P96</strain>
    </source>
</reference>
<evidence type="ECO:0008006" key="3">
    <source>
        <dbReference type="Google" id="ProtNLM"/>
    </source>
</evidence>
<comment type="caution">
    <text evidence="1">The sequence shown here is derived from an EMBL/GenBank/DDBJ whole genome shotgun (WGS) entry which is preliminary data.</text>
</comment>
<dbReference type="Proteomes" id="UP001241848">
    <property type="component" value="Unassembled WGS sequence"/>
</dbReference>
<sequence>MQQNQTQGQGQQQPILSVPPQVITIKDHLYLKDQLSWELITMKKCSHFAAECSDPEIAQAIQQAGQMHERHYELLLKHLHNNNTMEMQRVQQFQQ</sequence>
<accession>A0ABT9FY41</accession>
<gene>
    <name evidence="1" type="ORF">OIN60_22195</name>
</gene>
<name>A0ABT9FY41_9BACL</name>
<dbReference type="EMBL" id="JAPCKK010000034">
    <property type="protein sequence ID" value="MDP4099431.1"/>
    <property type="molecule type" value="Genomic_DNA"/>
</dbReference>
<protein>
    <recommendedName>
        <fullName evidence="3">Ferritin-like domain-containing protein</fullName>
    </recommendedName>
</protein>
<keyword evidence="2" id="KW-1185">Reference proteome</keyword>